<dbReference type="PANTHER" id="PTHR12526:SF630">
    <property type="entry name" value="GLYCOSYLTRANSFERASE"/>
    <property type="match status" value="1"/>
</dbReference>
<dbReference type="CDD" id="cd03801">
    <property type="entry name" value="GT4_PimA-like"/>
    <property type="match status" value="1"/>
</dbReference>
<dbReference type="Pfam" id="PF00534">
    <property type="entry name" value="Glycos_transf_1"/>
    <property type="match status" value="1"/>
</dbReference>
<dbReference type="Proteomes" id="UP000631653">
    <property type="component" value="Unassembled WGS sequence"/>
</dbReference>
<evidence type="ECO:0000259" key="2">
    <source>
        <dbReference type="Pfam" id="PF13439"/>
    </source>
</evidence>
<gene>
    <name evidence="3" type="ORF">GOB81_03175</name>
</gene>
<keyword evidence="4" id="KW-1185">Reference proteome</keyword>
<organism evidence="3 4">
    <name type="scientific">Acetobacter conturbans</name>
    <dbReference type="NCBI Taxonomy" id="1737472"/>
    <lineage>
        <taxon>Bacteria</taxon>
        <taxon>Pseudomonadati</taxon>
        <taxon>Pseudomonadota</taxon>
        <taxon>Alphaproteobacteria</taxon>
        <taxon>Acetobacterales</taxon>
        <taxon>Acetobacteraceae</taxon>
        <taxon>Acetobacter</taxon>
    </lineage>
</organism>
<name>A0ABX0JZY5_9PROT</name>
<sequence length="356" mass="39310">MEQVMKIMHILNEFVDVGNGIVNVCCDLACMQAKMGYDVVVVSRGGGHVALLEQCGGRHVTLDQTRKVGNVLPMMWNFAKILKAEKPDIVHSHMMTGAGLAALFRKLRFPFRTVSTVHNVYQKSFRIMCLSDLIVCLSDRVRQQISAGHRNANRMIVIENGVIGSPRRADPATVEPLKLDRPAIITIGGVCERKGADIFLDAMEQLGRTDIHVYWIGNKDWPEFETRLNASSMRDNFHLVGFEGEPLRYLKGADLFVLASRRETFPLSILEAKEAGLPIICSDVDGNADAVREGKEGLLVSVGSSEKLAAAISKVLSSPELASSLAEASRESCVRYSVDTMTREYITAYQKLLAAR</sequence>
<feature type="domain" description="Glycosyl transferase family 1" evidence="1">
    <location>
        <begin position="177"/>
        <end position="331"/>
    </location>
</feature>
<dbReference type="SUPFAM" id="SSF53756">
    <property type="entry name" value="UDP-Glycosyltransferase/glycogen phosphorylase"/>
    <property type="match status" value="1"/>
</dbReference>
<proteinExistence type="predicted"/>
<dbReference type="InterPro" id="IPR028098">
    <property type="entry name" value="Glyco_trans_4-like_N"/>
</dbReference>
<reference evidence="3 4" key="1">
    <citation type="journal article" date="2020" name="Int. J. Syst. Evol. Microbiol.">
        <title>Novel acetic acid bacteria from cider fermentations: Acetobacter conturbans sp. nov. and Acetobacter fallax sp. nov.</title>
        <authorList>
            <person name="Sombolestani A.S."/>
            <person name="Cleenwerck I."/>
            <person name="Cnockaert M."/>
            <person name="Borremans W."/>
            <person name="Wieme A.D."/>
            <person name="De Vuyst L."/>
            <person name="Vandamme P."/>
        </authorList>
    </citation>
    <scope>NUCLEOTIDE SEQUENCE [LARGE SCALE GENOMIC DNA]</scope>
    <source>
        <strain evidence="3 4">LMG 1627</strain>
    </source>
</reference>
<evidence type="ECO:0000313" key="3">
    <source>
        <dbReference type="EMBL" id="NHN87633.1"/>
    </source>
</evidence>
<dbReference type="PANTHER" id="PTHR12526">
    <property type="entry name" value="GLYCOSYLTRANSFERASE"/>
    <property type="match status" value="1"/>
</dbReference>
<accession>A0ABX0JZY5</accession>
<evidence type="ECO:0000259" key="1">
    <source>
        <dbReference type="Pfam" id="PF00534"/>
    </source>
</evidence>
<dbReference type="InterPro" id="IPR001296">
    <property type="entry name" value="Glyco_trans_1"/>
</dbReference>
<comment type="caution">
    <text evidence="3">The sequence shown here is derived from an EMBL/GenBank/DDBJ whole genome shotgun (WGS) entry which is preliminary data.</text>
</comment>
<dbReference type="EMBL" id="WOSY01000002">
    <property type="protein sequence ID" value="NHN87633.1"/>
    <property type="molecule type" value="Genomic_DNA"/>
</dbReference>
<dbReference type="Gene3D" id="3.40.50.2000">
    <property type="entry name" value="Glycogen Phosphorylase B"/>
    <property type="match status" value="2"/>
</dbReference>
<dbReference type="Pfam" id="PF13439">
    <property type="entry name" value="Glyco_transf_4"/>
    <property type="match status" value="1"/>
</dbReference>
<feature type="domain" description="Glycosyltransferase subfamily 4-like N-terminal" evidence="2">
    <location>
        <begin position="19"/>
        <end position="162"/>
    </location>
</feature>
<evidence type="ECO:0000313" key="4">
    <source>
        <dbReference type="Proteomes" id="UP000631653"/>
    </source>
</evidence>
<protein>
    <submittedName>
        <fullName evidence="3">Glycosyltransferase</fullName>
    </submittedName>
</protein>